<dbReference type="AlphaFoldDB" id="J6ERR1"/>
<feature type="compositionally biased region" description="Basic and acidic residues" evidence="1">
    <location>
        <begin position="94"/>
        <end position="104"/>
    </location>
</feature>
<proteinExistence type="predicted"/>
<feature type="region of interest" description="Disordered" evidence="1">
    <location>
        <begin position="69"/>
        <end position="109"/>
    </location>
</feature>
<gene>
    <name evidence="3" type="ORF">A1Q1_06175</name>
</gene>
<name>J6ERR1_TRIAS</name>
<evidence type="ECO:0000256" key="1">
    <source>
        <dbReference type="SAM" id="MobiDB-lite"/>
    </source>
</evidence>
<dbReference type="VEuPathDB" id="FungiDB:A1Q1_06175"/>
<reference evidence="3 4" key="1">
    <citation type="journal article" date="2012" name="Eukaryot. Cell">
        <title>Draft genome sequence of CBS 2479, the standard type strain of Trichosporon asahii.</title>
        <authorList>
            <person name="Yang R.Y."/>
            <person name="Li H.T."/>
            <person name="Zhu H."/>
            <person name="Zhou G.P."/>
            <person name="Wang M."/>
            <person name="Wang L."/>
        </authorList>
    </citation>
    <scope>NUCLEOTIDE SEQUENCE [LARGE SCALE GENOMIC DNA]</scope>
    <source>
        <strain evidence="4">ATCC 90039 / CBS 2479 / JCM 2466 / KCTC 7840 / NCYC 2677 / UAMH 7654</strain>
    </source>
</reference>
<accession>J6ERR1</accession>
<evidence type="ECO:0000256" key="2">
    <source>
        <dbReference type="SAM" id="Phobius"/>
    </source>
</evidence>
<dbReference type="EMBL" id="ALBS01000327">
    <property type="protein sequence ID" value="EJT45412.1"/>
    <property type="molecule type" value="Genomic_DNA"/>
</dbReference>
<feature type="region of interest" description="Disordered" evidence="1">
    <location>
        <begin position="1"/>
        <end position="27"/>
    </location>
</feature>
<dbReference type="RefSeq" id="XP_014176859.1">
    <property type="nucleotide sequence ID" value="XM_014321384.1"/>
</dbReference>
<keyword evidence="2" id="KW-0472">Membrane</keyword>
<dbReference type="GeneID" id="25989687"/>
<evidence type="ECO:0000313" key="3">
    <source>
        <dbReference type="EMBL" id="EJT45412.1"/>
    </source>
</evidence>
<dbReference type="OrthoDB" id="2014058at2759"/>
<protein>
    <submittedName>
        <fullName evidence="3">Uncharacterized protein</fullName>
    </submittedName>
</protein>
<dbReference type="PANTHER" id="PTHR12840">
    <property type="entry name" value="NADH-UBIQUINONE OXIDOREDUCTASE ASHI SUBUNIT"/>
    <property type="match status" value="1"/>
</dbReference>
<evidence type="ECO:0000313" key="4">
    <source>
        <dbReference type="Proteomes" id="UP000002748"/>
    </source>
</evidence>
<dbReference type="PANTHER" id="PTHR12840:SF1">
    <property type="entry name" value="NADH DEHYDROGENASE [UBIQUINONE] 1 BETA SUBCOMPLEX SUBUNIT 8, MITOCHONDRIAL"/>
    <property type="match status" value="1"/>
</dbReference>
<dbReference type="InterPro" id="IPR008699">
    <property type="entry name" value="NDUFB8"/>
</dbReference>
<dbReference type="HOGENOM" id="CLU_100674_1_0_1"/>
<comment type="caution">
    <text evidence="3">The sequence shown here is derived from an EMBL/GenBank/DDBJ whole genome shotgun (WGS) entry which is preliminary data.</text>
</comment>
<keyword evidence="2" id="KW-1133">Transmembrane helix</keyword>
<dbReference type="KEGG" id="tasa:A1Q1_06175"/>
<feature type="transmembrane region" description="Helical" evidence="2">
    <location>
        <begin position="125"/>
        <end position="145"/>
    </location>
</feature>
<dbReference type="Proteomes" id="UP000002748">
    <property type="component" value="Unassembled WGS sequence"/>
</dbReference>
<sequence length="180" mass="20136">MPPHEHHSPSAKPPPPPPGVEVDPMLHGYPQLPAINLQSRSPYGWWDQQERKNFDEVVSIICHQRSPKSIESLDGRPGCNQPGDGSISAAKLSRHTDEADRQVHEEEDALSMWSPDQHRVEASRAALGIVTMLALVAGFSYYVTIHRPQRKAVARNYPYNGLEKELGGYSQAREEPIDDE</sequence>
<keyword evidence="2" id="KW-0812">Transmembrane</keyword>
<dbReference type="GO" id="GO:0005739">
    <property type="term" value="C:mitochondrion"/>
    <property type="evidence" value="ECO:0007669"/>
    <property type="project" value="InterPro"/>
</dbReference>
<organism evidence="3 4">
    <name type="scientific">Trichosporon asahii var. asahii (strain ATCC 90039 / CBS 2479 / JCM 2466 / KCTC 7840 / NBRC 103889/ NCYC 2677 / UAMH 7654)</name>
    <name type="common">Yeast</name>
    <dbReference type="NCBI Taxonomy" id="1186058"/>
    <lineage>
        <taxon>Eukaryota</taxon>
        <taxon>Fungi</taxon>
        <taxon>Dikarya</taxon>
        <taxon>Basidiomycota</taxon>
        <taxon>Agaricomycotina</taxon>
        <taxon>Tremellomycetes</taxon>
        <taxon>Trichosporonales</taxon>
        <taxon>Trichosporonaceae</taxon>
        <taxon>Trichosporon</taxon>
    </lineage>
</organism>